<evidence type="ECO:0000313" key="1">
    <source>
        <dbReference type="EMBL" id="KAI3734303.1"/>
    </source>
</evidence>
<gene>
    <name evidence="1" type="ORF">L6452_13769</name>
</gene>
<accession>A0ACB9CJ11</accession>
<reference evidence="2" key="1">
    <citation type="journal article" date="2022" name="Mol. Ecol. Resour.">
        <title>The genomes of chicory, endive, great burdock and yacon provide insights into Asteraceae palaeo-polyploidization history and plant inulin production.</title>
        <authorList>
            <person name="Fan W."/>
            <person name="Wang S."/>
            <person name="Wang H."/>
            <person name="Wang A."/>
            <person name="Jiang F."/>
            <person name="Liu H."/>
            <person name="Zhao H."/>
            <person name="Xu D."/>
            <person name="Zhang Y."/>
        </authorList>
    </citation>
    <scope>NUCLEOTIDE SEQUENCE [LARGE SCALE GENOMIC DNA]</scope>
    <source>
        <strain evidence="2">cv. Niubang</strain>
    </source>
</reference>
<proteinExistence type="predicted"/>
<dbReference type="EMBL" id="CM042050">
    <property type="protein sequence ID" value="KAI3734303.1"/>
    <property type="molecule type" value="Genomic_DNA"/>
</dbReference>
<reference evidence="1 2" key="2">
    <citation type="journal article" date="2022" name="Mol. Ecol. Resour.">
        <title>The genomes of chicory, endive, great burdock and yacon provide insights into Asteraceae paleo-polyploidization history and plant inulin production.</title>
        <authorList>
            <person name="Fan W."/>
            <person name="Wang S."/>
            <person name="Wang H."/>
            <person name="Wang A."/>
            <person name="Jiang F."/>
            <person name="Liu H."/>
            <person name="Zhao H."/>
            <person name="Xu D."/>
            <person name="Zhang Y."/>
        </authorList>
    </citation>
    <scope>NUCLEOTIDE SEQUENCE [LARGE SCALE GENOMIC DNA]</scope>
    <source>
        <strain evidence="2">cv. Niubang</strain>
    </source>
</reference>
<comment type="caution">
    <text evidence="1">The sequence shown here is derived from an EMBL/GenBank/DDBJ whole genome shotgun (WGS) entry which is preliminary data.</text>
</comment>
<sequence>MRFTFLIHGYPKFNISAIEYVDYTELIGCTPMMRSGHRTLEEWNTEPIRRVPSLVDLCVQKAVDNVRYLGDVGETDLHLLERFLPHCTVEQLTHIEDSTEDRDLSPVTDKLWKNFYMLQFGSKSTNVVVERMKEKKVSFKWRQLYEAKVKDVDEAQQKSFERIKQLYKKEDAKKQSRQVQICTKVPPASNKRSFFGGPGSSIGNTKSGLMKKAKLEFLNSREVKNLSAMKKTTVVHYNQRVSPIKKPNHFPGKPSASSSKFSSSTARRF</sequence>
<name>A0ACB9CJ11_ARCLA</name>
<protein>
    <submittedName>
        <fullName evidence="1">Uncharacterized protein</fullName>
    </submittedName>
</protein>
<dbReference type="Proteomes" id="UP001055879">
    <property type="component" value="Linkage Group LG04"/>
</dbReference>
<keyword evidence="2" id="KW-1185">Reference proteome</keyword>
<organism evidence="1 2">
    <name type="scientific">Arctium lappa</name>
    <name type="common">Greater burdock</name>
    <name type="synonym">Lappa major</name>
    <dbReference type="NCBI Taxonomy" id="4217"/>
    <lineage>
        <taxon>Eukaryota</taxon>
        <taxon>Viridiplantae</taxon>
        <taxon>Streptophyta</taxon>
        <taxon>Embryophyta</taxon>
        <taxon>Tracheophyta</taxon>
        <taxon>Spermatophyta</taxon>
        <taxon>Magnoliopsida</taxon>
        <taxon>eudicotyledons</taxon>
        <taxon>Gunneridae</taxon>
        <taxon>Pentapetalae</taxon>
        <taxon>asterids</taxon>
        <taxon>campanulids</taxon>
        <taxon>Asterales</taxon>
        <taxon>Asteraceae</taxon>
        <taxon>Carduoideae</taxon>
        <taxon>Cardueae</taxon>
        <taxon>Arctiinae</taxon>
        <taxon>Arctium</taxon>
    </lineage>
</organism>
<evidence type="ECO:0000313" key="2">
    <source>
        <dbReference type="Proteomes" id="UP001055879"/>
    </source>
</evidence>